<protein>
    <submittedName>
        <fullName evidence="3">Polyisoprenoid-binding protein</fullName>
    </submittedName>
</protein>
<keyword evidence="4" id="KW-1185">Reference proteome</keyword>
<reference evidence="3 4" key="1">
    <citation type="submission" date="2021-03" db="EMBL/GenBank/DDBJ databases">
        <title>Lysobacter sp. nov. isolated from soil of gangwondo yeongwol, south Korea.</title>
        <authorList>
            <person name="Kim K.R."/>
            <person name="Kim K.H."/>
            <person name="Jeon C.O."/>
        </authorList>
    </citation>
    <scope>NUCLEOTIDE SEQUENCE [LARGE SCALE GENOMIC DNA]</scope>
    <source>
        <strain evidence="3 4">R19</strain>
    </source>
</reference>
<dbReference type="InterPro" id="IPR036761">
    <property type="entry name" value="TTHA0802/YceI-like_sf"/>
</dbReference>
<dbReference type="RefSeq" id="WP_200614039.1">
    <property type="nucleotide sequence ID" value="NZ_CP071518.1"/>
</dbReference>
<dbReference type="SMART" id="SM00867">
    <property type="entry name" value="YceI"/>
    <property type="match status" value="1"/>
</dbReference>
<accession>A0A974Y0P2</accession>
<dbReference type="SUPFAM" id="SSF101874">
    <property type="entry name" value="YceI-like"/>
    <property type="match status" value="1"/>
</dbReference>
<evidence type="ECO:0000259" key="2">
    <source>
        <dbReference type="SMART" id="SM00867"/>
    </source>
</evidence>
<dbReference type="Gene3D" id="2.40.128.110">
    <property type="entry name" value="Lipid/polyisoprenoid-binding, YceI-like"/>
    <property type="match status" value="1"/>
</dbReference>
<dbReference type="AlphaFoldDB" id="A0A974Y0P2"/>
<dbReference type="Pfam" id="PF04264">
    <property type="entry name" value="YceI"/>
    <property type="match status" value="1"/>
</dbReference>
<feature type="domain" description="Lipid/polyisoprenoid-binding YceI-like" evidence="2">
    <location>
        <begin position="51"/>
        <end position="209"/>
    </location>
</feature>
<name>A0A974Y0P2_9GAMM</name>
<organism evidence="3 4">
    <name type="scientific">Agrilutibacter solisilvae</name>
    <dbReference type="NCBI Taxonomy" id="2763317"/>
    <lineage>
        <taxon>Bacteria</taxon>
        <taxon>Pseudomonadati</taxon>
        <taxon>Pseudomonadota</taxon>
        <taxon>Gammaproteobacteria</taxon>
        <taxon>Lysobacterales</taxon>
        <taxon>Lysobacteraceae</taxon>
        <taxon>Agrilutibacter</taxon>
    </lineage>
</organism>
<dbReference type="Proteomes" id="UP000639274">
    <property type="component" value="Chromosome"/>
</dbReference>
<proteinExistence type="predicted"/>
<dbReference type="PANTHER" id="PTHR34406">
    <property type="entry name" value="PROTEIN YCEI"/>
    <property type="match status" value="1"/>
</dbReference>
<sequence>MPLDPTASHRRLHHHRAPRPSASFQRAADRLIRCAALAAALWVPAIATAADYVQQPGSTLVFASTYEGEAFTGRFPGFVTRLSFDPAQLATSRLDVTIPLATASTGNSDYDGEIRGDGFFNVARFPQARYTATKFRSLGGNSYAADGTLSLRGVSKPVTLTFTWTGGAKPVLAGKATVKRLQFGVGGGEWADTDLLPDDVAVSTKVILAPAKAAVPAPAR</sequence>
<gene>
    <name evidence="3" type="ORF">I8J32_000195</name>
</gene>
<feature type="region of interest" description="Disordered" evidence="1">
    <location>
        <begin position="1"/>
        <end position="21"/>
    </location>
</feature>
<feature type="compositionally biased region" description="Basic residues" evidence="1">
    <location>
        <begin position="8"/>
        <end position="18"/>
    </location>
</feature>
<evidence type="ECO:0000313" key="4">
    <source>
        <dbReference type="Proteomes" id="UP000639274"/>
    </source>
</evidence>
<evidence type="ECO:0000313" key="3">
    <source>
        <dbReference type="EMBL" id="QSX78425.1"/>
    </source>
</evidence>
<dbReference type="InterPro" id="IPR007372">
    <property type="entry name" value="Lipid/polyisoprenoid-bd_YceI"/>
</dbReference>
<dbReference type="KEGG" id="lsf:I8J32_000195"/>
<dbReference type="EMBL" id="CP071518">
    <property type="protein sequence ID" value="QSX78425.1"/>
    <property type="molecule type" value="Genomic_DNA"/>
</dbReference>
<evidence type="ECO:0000256" key="1">
    <source>
        <dbReference type="SAM" id="MobiDB-lite"/>
    </source>
</evidence>
<dbReference type="PANTHER" id="PTHR34406:SF1">
    <property type="entry name" value="PROTEIN YCEI"/>
    <property type="match status" value="1"/>
</dbReference>